<name>A0A3N2RJQ0_LYSEN</name>
<dbReference type="EMBL" id="RCTY01000021">
    <property type="protein sequence ID" value="ROU07591.1"/>
    <property type="molecule type" value="Genomic_DNA"/>
</dbReference>
<sequence length="507" mass="56117">MQVRRDGAATASMCRWHRAGRTCARKLCQSCASAAHRDFSRLDKAFSPRYRRPHEQMSRDATGSTERIAKDRGQGEGERHDDVGAQAPMADVGRTVRKAPRRLGRRGARRDRSSPPASISSYGPGGCMRFERVCWGALSWLALSPAWAADGGYSVLGDWPVKVVSESGIEAGFKGNFSYDAARFSGAAGFADDDAWRRQELNAYVRKPGVFELALGYDLRNEVWLDNFVRVSGAAGDLRIGQFKTPVGYEESAVGTTATTFMERALPVTAFYAGRRLGVDWTYEKIPNWYLNAAVQAGGDLLGDNHGRTLGARAVFNPVKDDAQVLHLGLSASNEKRDDDTLRLQVRPEAFLTARRLVDTGALNRVEGISRYGLEAIWQRGPLLLQGEYLRIGVDRYGVADYAADGYYLAASWVATGEKRGYKSAAFGNVKPSRAWGAVELAARYSHIDLDDAGVALGGRQSDWTFGANWYIGQHFKLQFNYVWTDARRRGVELDPQIAQLRAQIYF</sequence>
<dbReference type="InterPro" id="IPR023614">
    <property type="entry name" value="Porin_dom_sf"/>
</dbReference>
<feature type="region of interest" description="Disordered" evidence="1">
    <location>
        <begin position="51"/>
        <end position="121"/>
    </location>
</feature>
<organism evidence="2 3">
    <name type="scientific">Lysobacter enzymogenes</name>
    <dbReference type="NCBI Taxonomy" id="69"/>
    <lineage>
        <taxon>Bacteria</taxon>
        <taxon>Pseudomonadati</taxon>
        <taxon>Pseudomonadota</taxon>
        <taxon>Gammaproteobacteria</taxon>
        <taxon>Lysobacterales</taxon>
        <taxon>Lysobacteraceae</taxon>
        <taxon>Lysobacter</taxon>
    </lineage>
</organism>
<comment type="caution">
    <text evidence="2">The sequence shown here is derived from an EMBL/GenBank/DDBJ whole genome shotgun (WGS) entry which is preliminary data.</text>
</comment>
<gene>
    <name evidence="2" type="ORF">D9T17_08690</name>
</gene>
<evidence type="ECO:0000256" key="1">
    <source>
        <dbReference type="SAM" id="MobiDB-lite"/>
    </source>
</evidence>
<dbReference type="Pfam" id="PF07396">
    <property type="entry name" value="Porin_O_P"/>
    <property type="match status" value="1"/>
</dbReference>
<reference evidence="2 3" key="1">
    <citation type="submission" date="2018-10" db="EMBL/GenBank/DDBJ databases">
        <title>The genome of Lysobacter enzymogenes OH11.</title>
        <authorList>
            <person name="Liu F."/>
            <person name="Zhao Y."/>
            <person name="Qian G."/>
            <person name="Chen Y."/>
            <person name="Xu H."/>
        </authorList>
    </citation>
    <scope>NUCLEOTIDE SEQUENCE [LARGE SCALE GENOMIC DNA]</scope>
    <source>
        <strain evidence="2 3">OH11</strain>
    </source>
</reference>
<dbReference type="SUPFAM" id="SSF56935">
    <property type="entry name" value="Porins"/>
    <property type="match status" value="1"/>
</dbReference>
<evidence type="ECO:0000313" key="2">
    <source>
        <dbReference type="EMBL" id="ROU07591.1"/>
    </source>
</evidence>
<proteinExistence type="predicted"/>
<dbReference type="Proteomes" id="UP000275910">
    <property type="component" value="Unassembled WGS sequence"/>
</dbReference>
<feature type="compositionally biased region" description="Basic residues" evidence="1">
    <location>
        <begin position="95"/>
        <end position="109"/>
    </location>
</feature>
<protein>
    <submittedName>
        <fullName evidence="2">Porin</fullName>
    </submittedName>
</protein>
<evidence type="ECO:0000313" key="3">
    <source>
        <dbReference type="Proteomes" id="UP000275910"/>
    </source>
</evidence>
<accession>A0A3N2RJQ0</accession>
<feature type="compositionally biased region" description="Basic and acidic residues" evidence="1">
    <location>
        <begin position="67"/>
        <end position="83"/>
    </location>
</feature>
<dbReference type="InterPro" id="IPR010870">
    <property type="entry name" value="Porin_O/P"/>
</dbReference>
<dbReference type="AlphaFoldDB" id="A0A3N2RJQ0"/>
<dbReference type="Gene3D" id="2.40.160.10">
    <property type="entry name" value="Porin"/>
    <property type="match status" value="1"/>
</dbReference>